<dbReference type="InterPro" id="IPR001478">
    <property type="entry name" value="PDZ"/>
</dbReference>
<dbReference type="GO" id="GO:0005886">
    <property type="term" value="C:plasma membrane"/>
    <property type="evidence" value="ECO:0007669"/>
    <property type="project" value="TreeGrafter"/>
</dbReference>
<protein>
    <submittedName>
        <fullName evidence="6">Delphilin</fullName>
    </submittedName>
</protein>
<dbReference type="OrthoDB" id="410721at2759"/>
<evidence type="ECO:0000256" key="1">
    <source>
        <dbReference type="ARBA" id="ARBA00004316"/>
    </source>
</evidence>
<proteinExistence type="predicted"/>
<organism evidence="6 7">
    <name type="scientific">Desmophyllum pertusum</name>
    <dbReference type="NCBI Taxonomy" id="174260"/>
    <lineage>
        <taxon>Eukaryota</taxon>
        <taxon>Metazoa</taxon>
        <taxon>Cnidaria</taxon>
        <taxon>Anthozoa</taxon>
        <taxon>Hexacorallia</taxon>
        <taxon>Scleractinia</taxon>
        <taxon>Caryophylliina</taxon>
        <taxon>Caryophylliidae</taxon>
        <taxon>Desmophyllum</taxon>
    </lineage>
</organism>
<dbReference type="GO" id="GO:0042995">
    <property type="term" value="C:cell projection"/>
    <property type="evidence" value="ECO:0007669"/>
    <property type="project" value="UniProtKB-SubCell"/>
</dbReference>
<keyword evidence="7" id="KW-1185">Reference proteome</keyword>
<dbReference type="SMART" id="SM00228">
    <property type="entry name" value="PDZ"/>
    <property type="match status" value="1"/>
</dbReference>
<feature type="region of interest" description="Disordered" evidence="4">
    <location>
        <begin position="470"/>
        <end position="499"/>
    </location>
</feature>
<evidence type="ECO:0000256" key="2">
    <source>
        <dbReference type="ARBA" id="ARBA00022737"/>
    </source>
</evidence>
<feature type="domain" description="PDZ" evidence="5">
    <location>
        <begin position="88"/>
        <end position="167"/>
    </location>
</feature>
<dbReference type="Gene3D" id="1.20.1160.20">
    <property type="match status" value="2"/>
</dbReference>
<evidence type="ECO:0000313" key="6">
    <source>
        <dbReference type="EMBL" id="KAJ7382143.1"/>
    </source>
</evidence>
<evidence type="ECO:0000256" key="4">
    <source>
        <dbReference type="SAM" id="MobiDB-lite"/>
    </source>
</evidence>
<sequence>MNYYLAGHETNKKLLIKALNQYARDRSIEQLAQTLKGILQTPAERKLLREIRNITLVLLADLALGHLEQVINTGRWQDGRRKRKTAGTVRVRREGPGAGFGFTLSGDSPVFIKTVDRGGAADQAGIKSGDHILEINGLNVRGKPHLHVVQLLRGSGSQPTLLIQWRPTSALKHQSLSSLPTSSKSSQHSVTFENERPATVSRCSSMASKAFSFRSDLLMNGVGYHGAGYQRSDLRSLARQFKIQMSELLTRGRANLLSNKALTSTVKTVDVVNLNQTCLVHNVAVCQFKCINLEMKIKSGKNVQRLIRALEPVLDDGAKLQMLHYLSELLPEAEQQAFDRAAARMISRKMDTGVVPSLDTNNDEVADVLYRVQAMRLSDAPRPRNTTPGAVLSDEPYGNWPSSGAVRGRLSPGFGYGSDLDTVPVRDTRSRNGTPDSGWDDYDDDLDLGLEELADALLADEIRKSSVTTIQTQAQIHSPITASSPEPGTQESRGTGMLPQPRVQCQVIAVSEMAPGRRLELTWKKFSISLR</sequence>
<dbReference type="PANTHER" id="PTHR23116">
    <property type="entry name" value="PDZ DOMAIN CONTAINING WHIRLIN AND HARMONIN-RELATED"/>
    <property type="match status" value="1"/>
</dbReference>
<evidence type="ECO:0000256" key="3">
    <source>
        <dbReference type="ARBA" id="ARBA00023273"/>
    </source>
</evidence>
<evidence type="ECO:0000313" key="7">
    <source>
        <dbReference type="Proteomes" id="UP001163046"/>
    </source>
</evidence>
<dbReference type="EMBL" id="MU825936">
    <property type="protein sequence ID" value="KAJ7382143.1"/>
    <property type="molecule type" value="Genomic_DNA"/>
</dbReference>
<gene>
    <name evidence="6" type="primary">GRID2IP_2</name>
    <name evidence="6" type="ORF">OS493_036693</name>
</gene>
<dbReference type="PROSITE" id="PS50106">
    <property type="entry name" value="PDZ"/>
    <property type="match status" value="1"/>
</dbReference>
<dbReference type="InterPro" id="IPR036034">
    <property type="entry name" value="PDZ_sf"/>
</dbReference>
<keyword evidence="3" id="KW-0966">Cell projection</keyword>
<dbReference type="Proteomes" id="UP001163046">
    <property type="component" value="Unassembled WGS sequence"/>
</dbReference>
<name>A0A9W9ZI37_9CNID</name>
<feature type="compositionally biased region" description="Polar residues" evidence="4">
    <location>
        <begin position="470"/>
        <end position="493"/>
    </location>
</feature>
<dbReference type="InterPro" id="IPR051844">
    <property type="entry name" value="USH2_Complex_Protein"/>
</dbReference>
<keyword evidence="2" id="KW-0677">Repeat</keyword>
<dbReference type="PANTHER" id="PTHR23116:SF29">
    <property type="entry name" value="PDZ DOMAIN-CONTAINING PROTEIN 7"/>
    <property type="match status" value="1"/>
</dbReference>
<dbReference type="Pfam" id="PF00595">
    <property type="entry name" value="PDZ"/>
    <property type="match status" value="1"/>
</dbReference>
<evidence type="ECO:0000259" key="5">
    <source>
        <dbReference type="PROSITE" id="PS50106"/>
    </source>
</evidence>
<dbReference type="SUPFAM" id="SSF50156">
    <property type="entry name" value="PDZ domain-like"/>
    <property type="match status" value="1"/>
</dbReference>
<accession>A0A9W9ZI37</accession>
<comment type="subcellular location">
    <subcellularLocation>
        <location evidence="1">Cell projection</location>
    </subcellularLocation>
</comment>
<comment type="caution">
    <text evidence="6">The sequence shown here is derived from an EMBL/GenBank/DDBJ whole genome shotgun (WGS) entry which is preliminary data.</text>
</comment>
<dbReference type="Gene3D" id="2.30.42.10">
    <property type="match status" value="1"/>
</dbReference>
<dbReference type="AlphaFoldDB" id="A0A9W9ZI37"/>
<reference evidence="6" key="1">
    <citation type="submission" date="2023-01" db="EMBL/GenBank/DDBJ databases">
        <title>Genome assembly of the deep-sea coral Lophelia pertusa.</title>
        <authorList>
            <person name="Herrera S."/>
            <person name="Cordes E."/>
        </authorList>
    </citation>
    <scope>NUCLEOTIDE SEQUENCE</scope>
    <source>
        <strain evidence="6">USNM1676648</strain>
        <tissue evidence="6">Polyp</tissue>
    </source>
</reference>
<feature type="region of interest" description="Disordered" evidence="4">
    <location>
        <begin position="411"/>
        <end position="440"/>
    </location>
</feature>